<protein>
    <submittedName>
        <fullName evidence="2">Uncharacterized protein</fullName>
    </submittedName>
</protein>
<keyword evidence="1" id="KW-1133">Transmembrane helix</keyword>
<dbReference type="Proteomes" id="UP000261166">
    <property type="component" value="Unassembled WGS sequence"/>
</dbReference>
<keyword evidence="1" id="KW-0812">Transmembrane</keyword>
<reference evidence="2 3" key="1">
    <citation type="submission" date="2018-08" db="EMBL/GenBank/DDBJ databases">
        <title>A genome reference for cultivated species of the human gut microbiota.</title>
        <authorList>
            <person name="Zou Y."/>
            <person name="Xue W."/>
            <person name="Luo G."/>
        </authorList>
    </citation>
    <scope>NUCLEOTIDE SEQUENCE [LARGE SCALE GENOMIC DNA]</scope>
    <source>
        <strain evidence="2 3">AF26-4BH</strain>
    </source>
</reference>
<sequence length="92" mass="10976">MYDSVHLIREISERHIKKKLSDKFGNHFRADTYVITPREEDYWHFEKRYMVVQGNEEKTQRDTFSYYLLVANIVLLVIVGVLVFGAVKAVYF</sequence>
<gene>
    <name evidence="2" type="ORF">DWY69_20425</name>
</gene>
<dbReference type="EMBL" id="QVLU01000021">
    <property type="protein sequence ID" value="RGE68010.1"/>
    <property type="molecule type" value="Genomic_DNA"/>
</dbReference>
<evidence type="ECO:0000256" key="1">
    <source>
        <dbReference type="SAM" id="Phobius"/>
    </source>
</evidence>
<dbReference type="AlphaFoldDB" id="A0A3E3ILS0"/>
<proteinExistence type="predicted"/>
<organism evidence="2 3">
    <name type="scientific">Eisenbergiella massiliensis</name>
    <dbReference type="NCBI Taxonomy" id="1720294"/>
    <lineage>
        <taxon>Bacteria</taxon>
        <taxon>Bacillati</taxon>
        <taxon>Bacillota</taxon>
        <taxon>Clostridia</taxon>
        <taxon>Lachnospirales</taxon>
        <taxon>Lachnospiraceae</taxon>
        <taxon>Eisenbergiella</taxon>
    </lineage>
</organism>
<accession>A0A3E3ILS0</accession>
<evidence type="ECO:0000313" key="2">
    <source>
        <dbReference type="EMBL" id="RGE68010.1"/>
    </source>
</evidence>
<feature type="transmembrane region" description="Helical" evidence="1">
    <location>
        <begin position="66"/>
        <end position="87"/>
    </location>
</feature>
<keyword evidence="1" id="KW-0472">Membrane</keyword>
<name>A0A3E3ILS0_9FIRM</name>
<evidence type="ECO:0000313" key="3">
    <source>
        <dbReference type="Proteomes" id="UP000261166"/>
    </source>
</evidence>
<comment type="caution">
    <text evidence="2">The sequence shown here is derived from an EMBL/GenBank/DDBJ whole genome shotgun (WGS) entry which is preliminary data.</text>
</comment>